<dbReference type="Gene3D" id="2.60.40.10">
    <property type="entry name" value="Immunoglobulins"/>
    <property type="match status" value="7"/>
</dbReference>
<dbReference type="PROSITE" id="PS50021">
    <property type="entry name" value="CH"/>
    <property type="match status" value="1"/>
</dbReference>
<dbReference type="Ensembl" id="ENSMODT00000026871.4">
    <property type="protein sequence ID" value="ENSMODP00000026402.4"/>
    <property type="gene ID" value="ENSMODG00000021118.4"/>
</dbReference>
<dbReference type="STRING" id="13616.ENSMODP00000026402"/>
<reference evidence="2" key="3">
    <citation type="submission" date="2025-09" db="UniProtKB">
        <authorList>
            <consortium name="Ensembl"/>
        </authorList>
    </citation>
    <scope>IDENTIFICATION</scope>
</reference>
<gene>
    <name evidence="2" type="primary">CFAP47</name>
</gene>
<dbReference type="ExpressionAtlas" id="F6QXJ5">
    <property type="expression patterns" value="baseline"/>
</dbReference>
<sequence>MEKIVMSLRIYPAEVRFEGVQVGMVYSADIKVKNIGNHNRKIRFLAPRDSQFKLNLNKDPIPLATGLQVTATVTFKPTKAEDVFEKMYVMVAKRKIEIPLIGLIPSCHLEIQTKINFGTVIANSKEICKSINISNHGTIPGSFGIKYTGVLPITIQPSNGIVKPKSSQTIKVYLCTDKPRIVSELAKVSLQGGEGTFLRIEAYIVQQIIELLDMYGEKILKCIQFGTTFFGTSRIEHAIIYNNSPNSMSWVAVMEHETVGEELGTNLQQRIDDTLYDLCYINKIRSIDVTTIISCIPNEGILLPYQKTVITFCFSPKLYENGKKYAGSSHRQDYALFLKFEAIESKDPFSKSAKGKAGESHSFHKVELALTGSGVPVLLNFVPGTDLEFTPCFMGQHSDILCRIENQSSLIPVTFSFHKVAHFKIIPEKGKIDEGSNQNVLFSFVPHQLGMFKVKQLIDILGSVAEDDFQSVKVKPFHQIELNFTSICKPITKRIEMKVIPGLTPLITNSTGQYVVDETGQYKNFAPVAMLQSHITSIHNHRLSKNLNKDALVAFPNDRSASLRSGDPRVEIRTIFTKVERYNYVDPEFAYTKEEQKQINENKDYYANFTNNLAKQRMLRKSEREFKRSDNAIDIGMAAERGLKSPHLSVTQLTEELTESQNLPLQEECLLITQNLVAKETESLKGKVVNLYKSPSTPQEKEDCNLTLTPKQLHQVVIGPSVLNFGDICVNYLCTKEIHVINNLHLNILVQLEIVHEELKKTNPSSYVIPPVSNTFIPILFEKNTLGTFWKSFSFTINNIPSGNILVKAVVKPVALELSAKEVVLRPIQGFLVKTGYRGTVRLYNRRNCAARFKWQPLVQENGIAFSIRPAKGIVEGYSALDCEVSWLPSYNSPEKGLFNLQVCNGNTLPLTCVVKIGATKVALLAHHVLFENCPQGLTTWKRTVLQNIGSHHAYFKICDQDLLPFITIKPSHGIIPVGGLTSLNIACTPYFSERFDTRAKVIIRHGNELDLRIGGFVDIADIVLSVSFFNFQGVYVGSKKVIRFLLNNKGTTRARVEFDLSHYKDFSLEFKDCEVFKDPKLLNAYAVELEEKKSMECGLAFSPKEVAAYDFSLPISVNFTESSTLSYLCSASQSFDTQLSSSLVPLIAPLVPPCTVKAIVLKPTLKLSSTEFFFDVSLNNQIPLDFFNEIQTNEGQILPLSPPSPTSNEKVLELISTSKEVVNWNLDLTYANKRVKDGTFTFSTLSGSLEPGEMSSIFINFCSMCPGIYTAEVPLHLKDDPVCYRLLSLKGTVRSPKLTFDPPLVFLTPVPLGIQTGIDIKIIPQNYLRKSSVYARVPTIKLYDGLMIDVLSVDFPNGKFIDVLPNGINTELISHISFKSMKPVSFSADVLFLDDENNWFAIQITAVAENCLLTVYPYLAYHLDDQKVILKQDEKQFYSNNEAPCLTCPLGALSSIYSTSTSSSDYESVQQKFGLSVDMVPENIPLPVTERSRPEDNEYVGMKQGQYFFPDEGRKEYLFFEKVLIAVETWFSLFGWSQGLNPISVPESIRRDVSKGQLSLPNLPKKQMNSNSEFARHNKTIYDMLAYLSGQMLPGVATTQTLPIDDTERVMHLHWQHSTLLTFLKTQGACLPYILPEFLLEPEDYKKWIKMKVASKGESEASETPDKYTLIIEDSKFEAMSKRVWTDVLLQTYKVLILSRVAPMSSTNMPTIDITKTPRIKPDFSSSNIYSKPERILLSWMNTNYENVRSKIWDNCNKGLPPPEKWIVNFDKDLLDGLVLATQVAAYCPFLIPKYFLDMYTCAQSPEQRLHNCLIVVKALHEVDLNIDIQATDICDPNPVLMLMFCVYLYENLPFYLPAKIIKFPCSLHSTVVRQLLLKNPSQKSLEYNAKIIGWDAADFSLPPEYKSVINIAPRDCVYINMEFTSRFLHPAEAVLMLISKTKSGRRGTTMTFALKAEVIDFKAMEIVKCKTPCYQWKEVTVNVKSPFQTVGEFSVNLVESSTFVFQTSQINELNKAAKDENTGCEANSVSTESGNDDEYFTQGKLLNSSIKCSFMKEFFCQVDSLFLDAKEPSSLSLHFLPFDLYKRYCVIIFTNKKIGEFIYIVEGTSTVPLPSRFLPINNPCILNYSHPPDEDLSKDDPVLHLKCDLNNVLELELKVPVVNNAKADALAFAAHQQMSSLEYERRKITGTLNSSSVRAAIALLGLTKLETHMLFHNTKSKSVLYSTELSLPEHFDIPKTIYIPPSPHRKLKTLQMEDASKYQQADFALLPLRFIPLTAGRYPCCILLLSPHDIRLFSIECVVNADFPDAKFQFETPAFEALTQNIPINNDTETEWKCIVTLEGDWFYGPSVLYVKSGETAQYPLTFKPILECEVTGSLKLRNQTDGIEHVFELRGIGKKPLPLDHAVIDCQVGKLTKKPIVVPNYTKDMLTYKVTSDLPMVWGCPRITIEPDNAISYILHICPWKRGIFKGAVSFVAEDRKRADLHEIDSEQSLQKWLLETSGNLDNKGSVSDVKVWFFLEINTFPAPPVETIEVTCATLDTIGIEISITNPKQKQLHLDVILTDISLSGESTLTLEPNETRTYVFKYSPMITGSVNESVVFQPHVGIEFWYLLKLTAEKPRPTTLPEIQCYLGKNINLTIPLVNTTRETLELRVINSNPINFLLDTSKKTIFIVPPHSTTEVPVQFYPSALGRANHQASFTFQCKQLKEWIFHLSGIGLVPVPLEPVIIKTCLGRHLSVIIPFRNPSTEHVLVDILLKDKYNRPKLPATSIDYMIIKSTGFNFTLKQTQEIPLPPKGTLDIPVLFVPHIMKLYEAKVIVQIVRANGEYWPYDNPEELGPGLQSLKRTKNGDISHILWEYPIKGIPIAPPPKTHQATLRSRARERVEETVHVLLTGVVFQSPEQRELVVIPKKPPVEDDQNQVPVNNDLPEVHEFQYEIQFESELMKSNLESCIALYLVKKKQNVENAVISLAFNIVFAPKKPIRSVITLAVQCSTDGIWNFPVTLTATEPDVDDVINIEGIGLFKESSVAFRLTSQTQYPESFTAYFLPGSDREFFVKPQMGELLPIHTAGTLISVGFKPQMYSRKHQATLVIQTENIYWMYQINGLPPNTVPPTNVAARIDSIHKNKRTIPVQQRNFIQENTKLITTGVSSTIKGAPLILRKQ</sequence>
<keyword evidence="3" id="KW-1185">Reference proteome</keyword>
<dbReference type="InterPro" id="IPR056343">
    <property type="entry name" value="CFAP47_dom"/>
</dbReference>
<reference evidence="2 3" key="1">
    <citation type="journal article" date="2007" name="Nature">
        <title>Genome of the marsupial Monodelphis domestica reveals innovation in non-coding sequences.</title>
        <authorList>
            <person name="Mikkelsen T.S."/>
            <person name="Wakefield M.J."/>
            <person name="Aken B."/>
            <person name="Amemiya C.T."/>
            <person name="Chang J.L."/>
            <person name="Duke S."/>
            <person name="Garber M."/>
            <person name="Gentles A.J."/>
            <person name="Goodstadt L."/>
            <person name="Heger A."/>
            <person name="Jurka J."/>
            <person name="Kamal M."/>
            <person name="Mauceli E."/>
            <person name="Searle S.M."/>
            <person name="Sharpe T."/>
            <person name="Baker M.L."/>
            <person name="Batzer M.A."/>
            <person name="Benos P.V."/>
            <person name="Belov K."/>
            <person name="Clamp M."/>
            <person name="Cook A."/>
            <person name="Cuff J."/>
            <person name="Das R."/>
            <person name="Davidow L."/>
            <person name="Deakin J.E."/>
            <person name="Fazzari M.J."/>
            <person name="Glass J.L."/>
            <person name="Grabherr M."/>
            <person name="Greally J.M."/>
            <person name="Gu W."/>
            <person name="Hore T.A."/>
            <person name="Huttley G.A."/>
            <person name="Kleber M."/>
            <person name="Jirtle R.L."/>
            <person name="Koina E."/>
            <person name="Lee J.T."/>
            <person name="Mahony S."/>
            <person name="Marra M.A."/>
            <person name="Miller R.D."/>
            <person name="Nicholls R.D."/>
            <person name="Oda M."/>
            <person name="Papenfuss A.T."/>
            <person name="Parra Z.E."/>
            <person name="Pollock D.D."/>
            <person name="Ray D.A."/>
            <person name="Schein J.E."/>
            <person name="Speed T.P."/>
            <person name="Thompson K."/>
            <person name="VandeBerg J.L."/>
            <person name="Wade C.M."/>
            <person name="Walker J.A."/>
            <person name="Waters P.D."/>
            <person name="Webber C."/>
            <person name="Weidman J.R."/>
            <person name="Xie X."/>
            <person name="Zody M.C."/>
            <person name="Baldwin J."/>
            <person name="Abdouelleil A."/>
            <person name="Abdulkadir J."/>
            <person name="Abebe A."/>
            <person name="Abera B."/>
            <person name="Abreu J."/>
            <person name="Acer S.C."/>
            <person name="Aftuck L."/>
            <person name="Alexander A."/>
            <person name="An P."/>
            <person name="Anderson E."/>
            <person name="Anderson S."/>
            <person name="Arachi H."/>
            <person name="Azer M."/>
            <person name="Bachantsang P."/>
            <person name="Barry A."/>
            <person name="Bayul T."/>
            <person name="Berlin A."/>
            <person name="Bessette D."/>
            <person name="Bloom T."/>
            <person name="Bloom T."/>
            <person name="Boguslavskiy L."/>
            <person name="Bonnet C."/>
            <person name="Boukhgalter B."/>
            <person name="Bourzgui I."/>
            <person name="Brown A."/>
            <person name="Cahill P."/>
            <person name="Channer S."/>
            <person name="Cheshatsang Y."/>
            <person name="Chuda L."/>
            <person name="Citroen M."/>
            <person name="Collymore A."/>
            <person name="Cooke P."/>
            <person name="Costello M."/>
            <person name="D'Aco K."/>
            <person name="Daza R."/>
            <person name="De Haan G."/>
            <person name="DeGray S."/>
            <person name="DeMaso C."/>
            <person name="Dhargay N."/>
            <person name="Dooley K."/>
            <person name="Dooley E."/>
            <person name="Doricent M."/>
            <person name="Dorje P."/>
            <person name="Dorjee K."/>
            <person name="Dupes A."/>
            <person name="Elong R."/>
            <person name="Falk J."/>
            <person name="Farina A."/>
            <person name="Faro S."/>
            <person name="Ferguson D."/>
            <person name="Fisher S."/>
            <person name="Foley C.D."/>
            <person name="Franke A."/>
            <person name="Friedrich D."/>
            <person name="Gadbois L."/>
            <person name="Gearin G."/>
            <person name="Gearin C.R."/>
            <person name="Giannoukos G."/>
            <person name="Goode T."/>
            <person name="Graham J."/>
            <person name="Grandbois E."/>
            <person name="Grewal S."/>
            <person name="Gyaltsen K."/>
            <person name="Hafez N."/>
            <person name="Hagos B."/>
            <person name="Hall J."/>
            <person name="Henson C."/>
            <person name="Hollinger A."/>
            <person name="Honan T."/>
            <person name="Huard M.D."/>
            <person name="Hughes L."/>
            <person name="Hurhula B."/>
            <person name="Husby M.E."/>
            <person name="Kamat A."/>
            <person name="Kanga B."/>
            <person name="Kashin S."/>
            <person name="Khazanovich D."/>
            <person name="Kisner P."/>
            <person name="Lance K."/>
            <person name="Lara M."/>
            <person name="Lee W."/>
            <person name="Lennon N."/>
            <person name="Letendre F."/>
            <person name="LeVine R."/>
            <person name="Lipovsky A."/>
            <person name="Liu X."/>
            <person name="Liu J."/>
            <person name="Liu S."/>
            <person name="Lokyitsang T."/>
            <person name="Lokyitsang Y."/>
            <person name="Lubonja R."/>
            <person name="Lui A."/>
            <person name="MacDonald P."/>
            <person name="Magnisalis V."/>
            <person name="Maru K."/>
            <person name="Matthews C."/>
            <person name="McCusker W."/>
            <person name="McDonough S."/>
            <person name="Mehta T."/>
            <person name="Meldrim J."/>
            <person name="Meneus L."/>
            <person name="Mihai O."/>
            <person name="Mihalev A."/>
            <person name="Mihova T."/>
            <person name="Mittelman R."/>
            <person name="Mlenga V."/>
            <person name="Montmayeur A."/>
            <person name="Mulrain L."/>
            <person name="Navidi A."/>
            <person name="Naylor J."/>
            <person name="Negash T."/>
            <person name="Nguyen T."/>
            <person name="Nguyen N."/>
            <person name="Nicol R."/>
            <person name="Norbu C."/>
            <person name="Norbu N."/>
            <person name="Novod N."/>
            <person name="O'Neill B."/>
            <person name="Osman S."/>
            <person name="Markiewicz E."/>
            <person name="Oyono O.L."/>
            <person name="Patti C."/>
            <person name="Phunkhang P."/>
            <person name="Pierre F."/>
            <person name="Priest M."/>
            <person name="Raghuraman S."/>
            <person name="Rege F."/>
            <person name="Reyes R."/>
            <person name="Rise C."/>
            <person name="Rogov P."/>
            <person name="Ross K."/>
            <person name="Ryan E."/>
            <person name="Settipalli S."/>
            <person name="Shea T."/>
            <person name="Sherpa N."/>
            <person name="Shi L."/>
            <person name="Shih D."/>
            <person name="Sparrow T."/>
            <person name="Spaulding J."/>
            <person name="Stalker J."/>
            <person name="Stange-Thomann N."/>
            <person name="Stavropoulos S."/>
            <person name="Stone C."/>
            <person name="Strader C."/>
            <person name="Tesfaye S."/>
            <person name="Thomson T."/>
            <person name="Thoulutsang Y."/>
            <person name="Thoulutsang D."/>
            <person name="Topham K."/>
            <person name="Topping I."/>
            <person name="Tsamla T."/>
            <person name="Vassiliev H."/>
            <person name="Vo A."/>
            <person name="Wangchuk T."/>
            <person name="Wangdi T."/>
            <person name="Weiand M."/>
            <person name="Wilkinson J."/>
            <person name="Wilson A."/>
            <person name="Yadav S."/>
            <person name="Young G."/>
            <person name="Yu Q."/>
            <person name="Zembek L."/>
            <person name="Zhong D."/>
            <person name="Zimmer A."/>
            <person name="Zwirko Z."/>
            <person name="Jaffe D.B."/>
            <person name="Alvarez P."/>
            <person name="Brockman W."/>
            <person name="Butler J."/>
            <person name="Chin C."/>
            <person name="Gnerre S."/>
            <person name="MacCallum I."/>
            <person name="Graves J.A."/>
            <person name="Ponting C.P."/>
            <person name="Breen M."/>
            <person name="Samollow P.B."/>
            <person name="Lander E.S."/>
            <person name="Lindblad-Toh K."/>
        </authorList>
    </citation>
    <scope>NUCLEOTIDE SEQUENCE [LARGE SCALE GENOMIC DNA]</scope>
</reference>
<dbReference type="InterPro" id="IPR036872">
    <property type="entry name" value="CH_dom_sf"/>
</dbReference>
<dbReference type="SUPFAM" id="SSF49354">
    <property type="entry name" value="PapD-like"/>
    <property type="match status" value="1"/>
</dbReference>
<dbReference type="GO" id="GO:0007288">
    <property type="term" value="P:sperm axoneme assembly"/>
    <property type="evidence" value="ECO:0000318"/>
    <property type="project" value="GO_Central"/>
</dbReference>
<dbReference type="CTD" id="286464"/>
<evidence type="ECO:0000313" key="2">
    <source>
        <dbReference type="Ensembl" id="ENSMODP00000026402.4"/>
    </source>
</evidence>
<dbReference type="InParanoid" id="F6QXJ5"/>
<dbReference type="SUPFAM" id="SSF47576">
    <property type="entry name" value="Calponin-homology domain, CH-domain"/>
    <property type="match status" value="1"/>
</dbReference>
<dbReference type="FunCoup" id="F6QXJ5">
    <property type="interactions" value="7"/>
</dbReference>
<protein>
    <submittedName>
        <fullName evidence="2">Cilia and flagella associated protein 47</fullName>
    </submittedName>
</protein>
<dbReference type="PANTHER" id="PTHR45912">
    <property type="entry name" value="CILIA- AND FLAGELLA-ASSOCIATED PROTEIN 47"/>
    <property type="match status" value="1"/>
</dbReference>
<dbReference type="Pfam" id="PF26579">
    <property type="entry name" value="Ig_CFAP47"/>
    <property type="match status" value="1"/>
</dbReference>
<dbReference type="InterPro" id="IPR013783">
    <property type="entry name" value="Ig-like_fold"/>
</dbReference>
<dbReference type="GO" id="GO:0060271">
    <property type="term" value="P:cilium assembly"/>
    <property type="evidence" value="ECO:0000318"/>
    <property type="project" value="GO_Central"/>
</dbReference>
<dbReference type="OMA" id="PMTNEAK"/>
<dbReference type="PANTHER" id="PTHR45912:SF3">
    <property type="entry name" value="CILIA- AND FLAGELLA-ASSOCIATED PROTEIN 47"/>
    <property type="match status" value="1"/>
</dbReference>
<dbReference type="GeneTree" id="ENSGT00940000159699"/>
<dbReference type="Bgee" id="ENSMODG00000021118">
    <property type="expression patterns" value="Expressed in spermatocyte and 2 other cell types or tissues"/>
</dbReference>
<dbReference type="OrthoDB" id="10060824at2759"/>
<dbReference type="GO" id="GO:0005929">
    <property type="term" value="C:cilium"/>
    <property type="evidence" value="ECO:0000318"/>
    <property type="project" value="GO_Central"/>
</dbReference>
<reference evidence="2" key="2">
    <citation type="submission" date="2025-08" db="UniProtKB">
        <authorList>
            <consortium name="Ensembl"/>
        </authorList>
    </citation>
    <scope>IDENTIFICATION</scope>
</reference>
<organism evidence="2 3">
    <name type="scientific">Monodelphis domestica</name>
    <name type="common">Gray short-tailed opossum</name>
    <dbReference type="NCBI Taxonomy" id="13616"/>
    <lineage>
        <taxon>Eukaryota</taxon>
        <taxon>Metazoa</taxon>
        <taxon>Chordata</taxon>
        <taxon>Craniata</taxon>
        <taxon>Vertebrata</taxon>
        <taxon>Euteleostomi</taxon>
        <taxon>Mammalia</taxon>
        <taxon>Metatheria</taxon>
        <taxon>Didelphimorphia</taxon>
        <taxon>Didelphidae</taxon>
        <taxon>Monodelphis</taxon>
    </lineage>
</organism>
<dbReference type="Proteomes" id="UP000002280">
    <property type="component" value="Chromosome 4"/>
</dbReference>
<dbReference type="InterPro" id="IPR058952">
    <property type="entry name" value="Ig_CFAP47"/>
</dbReference>
<proteinExistence type="predicted"/>
<dbReference type="GeneID" id="100029460"/>
<evidence type="ECO:0000259" key="1">
    <source>
        <dbReference type="PROSITE" id="PS50021"/>
    </source>
</evidence>
<feature type="domain" description="Calponin-homology (CH)" evidence="1">
    <location>
        <begin position="1732"/>
        <end position="1855"/>
    </location>
</feature>
<accession>F6QXJ5</accession>
<dbReference type="Pfam" id="PF24529">
    <property type="entry name" value="CFAP47"/>
    <property type="match status" value="1"/>
</dbReference>
<dbReference type="InterPro" id="IPR001715">
    <property type="entry name" value="CH_dom"/>
</dbReference>
<evidence type="ECO:0000313" key="3">
    <source>
        <dbReference type="Proteomes" id="UP000002280"/>
    </source>
</evidence>
<dbReference type="InterPro" id="IPR008962">
    <property type="entry name" value="PapD-like_sf"/>
</dbReference>
<dbReference type="Gene3D" id="1.10.418.10">
    <property type="entry name" value="Calponin-like domain"/>
    <property type="match status" value="1"/>
</dbReference>
<name>F6QXJ5_MONDO</name>